<evidence type="ECO:0000313" key="3">
    <source>
        <dbReference type="Proteomes" id="UP001469553"/>
    </source>
</evidence>
<name>A0ABV0XVR4_9TELE</name>
<reference evidence="2 3" key="1">
    <citation type="submission" date="2021-06" db="EMBL/GenBank/DDBJ databases">
        <authorList>
            <person name="Palmer J.M."/>
        </authorList>
    </citation>
    <scope>NUCLEOTIDE SEQUENCE [LARGE SCALE GENOMIC DNA]</scope>
    <source>
        <strain evidence="2 3">AS_MEX2019</strain>
        <tissue evidence="2">Muscle</tissue>
    </source>
</reference>
<dbReference type="EMBL" id="JAHRIP010013683">
    <property type="protein sequence ID" value="MEQ2285514.1"/>
    <property type="molecule type" value="Genomic_DNA"/>
</dbReference>
<protein>
    <submittedName>
        <fullName evidence="2">Uncharacterized protein</fullName>
    </submittedName>
</protein>
<gene>
    <name evidence="2" type="ORF">AMECASPLE_032677</name>
</gene>
<proteinExistence type="predicted"/>
<keyword evidence="3" id="KW-1185">Reference proteome</keyword>
<accession>A0ABV0XVR4</accession>
<evidence type="ECO:0000313" key="2">
    <source>
        <dbReference type="EMBL" id="MEQ2285514.1"/>
    </source>
</evidence>
<feature type="region of interest" description="Disordered" evidence="1">
    <location>
        <begin position="1"/>
        <end position="102"/>
    </location>
</feature>
<comment type="caution">
    <text evidence="2">The sequence shown here is derived from an EMBL/GenBank/DDBJ whole genome shotgun (WGS) entry which is preliminary data.</text>
</comment>
<evidence type="ECO:0000256" key="1">
    <source>
        <dbReference type="SAM" id="MobiDB-lite"/>
    </source>
</evidence>
<sequence length="138" mass="14868">MNAEEGDAGSACGEAKAAPTFNQRHTWEESDPLGSQGRPQPDGQKEPQSGEEDEEAEGRACAADAEKFSEEDNGGNTSSEEGAVGGRSDKEQAMHSTCSSETCIPTPSCRICFQGAEQVGWFWCLFLFAHHTCHQPTR</sequence>
<dbReference type="Proteomes" id="UP001469553">
    <property type="component" value="Unassembled WGS sequence"/>
</dbReference>
<organism evidence="2 3">
    <name type="scientific">Ameca splendens</name>
    <dbReference type="NCBI Taxonomy" id="208324"/>
    <lineage>
        <taxon>Eukaryota</taxon>
        <taxon>Metazoa</taxon>
        <taxon>Chordata</taxon>
        <taxon>Craniata</taxon>
        <taxon>Vertebrata</taxon>
        <taxon>Euteleostomi</taxon>
        <taxon>Actinopterygii</taxon>
        <taxon>Neopterygii</taxon>
        <taxon>Teleostei</taxon>
        <taxon>Neoteleostei</taxon>
        <taxon>Acanthomorphata</taxon>
        <taxon>Ovalentaria</taxon>
        <taxon>Atherinomorphae</taxon>
        <taxon>Cyprinodontiformes</taxon>
        <taxon>Goodeidae</taxon>
        <taxon>Ameca</taxon>
    </lineage>
</organism>